<sequence length="223" mass="25053">MQQGDFTSVPPYYQFSHPQNPIPNPNPSDPNPNNLYASAPPFTPNYTPSDYTNYHPSYPQNPDPIPPTAPPSFAPSSSNPNFNSPFESNPSYQQPQQQPYFPPYDQHQTHPNYAPPNPNPTPSLYNSAPYSYTGGNDDGYGDGVYAYQGGKVEPYGARGTAPKSSTWASFDDYGRSIKRWILLMPPYYAPYMEEVKKVIEKEGSFMVEDHDAYEIEWDGGMEL</sequence>
<dbReference type="GO" id="GO:0043130">
    <property type="term" value="F:ubiquitin binding"/>
    <property type="evidence" value="ECO:0007669"/>
    <property type="project" value="InterPro"/>
</dbReference>
<feature type="compositionally biased region" description="Pro residues" evidence="1">
    <location>
        <begin position="59"/>
        <end position="73"/>
    </location>
</feature>
<dbReference type="GO" id="GO:0036258">
    <property type="term" value="P:multivesicular body assembly"/>
    <property type="evidence" value="ECO:0007669"/>
    <property type="project" value="InterPro"/>
</dbReference>
<keyword evidence="2" id="KW-1185">Reference proteome</keyword>
<evidence type="ECO:0000313" key="2">
    <source>
        <dbReference type="Proteomes" id="UP000087766"/>
    </source>
</evidence>
<dbReference type="PANTHER" id="PTHR46977:SF1">
    <property type="entry name" value="PROTEIN FREE1"/>
    <property type="match status" value="1"/>
</dbReference>
<dbReference type="InterPro" id="IPR045893">
    <property type="entry name" value="FREE1"/>
</dbReference>
<evidence type="ECO:0000256" key="1">
    <source>
        <dbReference type="SAM" id="MobiDB-lite"/>
    </source>
</evidence>
<protein>
    <submittedName>
        <fullName evidence="3">Protein FREE1-like</fullName>
    </submittedName>
</protein>
<feature type="compositionally biased region" description="Low complexity" evidence="1">
    <location>
        <begin position="74"/>
        <end position="106"/>
    </location>
</feature>
<dbReference type="GO" id="GO:0070676">
    <property type="term" value="P:intralumenal vesicle formation"/>
    <property type="evidence" value="ECO:0007669"/>
    <property type="project" value="TreeGrafter"/>
</dbReference>
<reference evidence="3" key="1">
    <citation type="submission" date="2025-08" db="UniProtKB">
        <authorList>
            <consortium name="RefSeq"/>
        </authorList>
    </citation>
    <scope>IDENTIFICATION</scope>
    <source>
        <tissue evidence="3">Leaf</tissue>
    </source>
</reference>
<dbReference type="Gene3D" id="3.40.50.150">
    <property type="entry name" value="Vaccinia Virus protein VP39"/>
    <property type="match status" value="1"/>
</dbReference>
<name>A0A1S3VX61_VIGRR</name>
<dbReference type="RefSeq" id="XP_014522981.1">
    <property type="nucleotide sequence ID" value="XM_014667495.1"/>
</dbReference>
<dbReference type="KEGG" id="vra:106779398"/>
<proteinExistence type="predicted"/>
<feature type="compositionally biased region" description="Pro residues" evidence="1">
    <location>
        <begin position="20"/>
        <end position="30"/>
    </location>
</feature>
<feature type="compositionally biased region" description="Polar residues" evidence="1">
    <location>
        <begin position="44"/>
        <end position="55"/>
    </location>
</feature>
<gene>
    <name evidence="3" type="primary">LOC106779398</name>
</gene>
<dbReference type="PANTHER" id="PTHR46977">
    <property type="entry name" value="PROTEIN FREE1"/>
    <property type="match status" value="1"/>
</dbReference>
<accession>A0A1S3VX61</accession>
<dbReference type="AlphaFoldDB" id="A0A1S3VX61"/>
<dbReference type="STRING" id="3916.A0A1S3VX61"/>
<evidence type="ECO:0000313" key="3">
    <source>
        <dbReference type="RefSeq" id="XP_014522981.1"/>
    </source>
</evidence>
<dbReference type="InterPro" id="IPR029063">
    <property type="entry name" value="SAM-dependent_MTases_sf"/>
</dbReference>
<dbReference type="Proteomes" id="UP000087766">
    <property type="component" value="Unplaced"/>
</dbReference>
<dbReference type="GO" id="GO:0031902">
    <property type="term" value="C:late endosome membrane"/>
    <property type="evidence" value="ECO:0007669"/>
    <property type="project" value="TreeGrafter"/>
</dbReference>
<dbReference type="PRINTS" id="PR01217">
    <property type="entry name" value="PRICHEXTENSN"/>
</dbReference>
<dbReference type="GeneID" id="106779398"/>
<organism evidence="2 3">
    <name type="scientific">Vigna radiata var. radiata</name>
    <name type="common">Mung bean</name>
    <name type="synonym">Phaseolus aureus</name>
    <dbReference type="NCBI Taxonomy" id="3916"/>
    <lineage>
        <taxon>Eukaryota</taxon>
        <taxon>Viridiplantae</taxon>
        <taxon>Streptophyta</taxon>
        <taxon>Embryophyta</taxon>
        <taxon>Tracheophyta</taxon>
        <taxon>Spermatophyta</taxon>
        <taxon>Magnoliopsida</taxon>
        <taxon>eudicotyledons</taxon>
        <taxon>Gunneridae</taxon>
        <taxon>Pentapetalae</taxon>
        <taxon>rosids</taxon>
        <taxon>fabids</taxon>
        <taxon>Fabales</taxon>
        <taxon>Fabaceae</taxon>
        <taxon>Papilionoideae</taxon>
        <taxon>50 kb inversion clade</taxon>
        <taxon>NPAAA clade</taxon>
        <taxon>indigoferoid/millettioid clade</taxon>
        <taxon>Phaseoleae</taxon>
        <taxon>Vigna</taxon>
    </lineage>
</organism>
<feature type="region of interest" description="Disordered" evidence="1">
    <location>
        <begin position="1"/>
        <end position="130"/>
    </location>
</feature>
<dbReference type="GO" id="GO:0000813">
    <property type="term" value="C:ESCRT I complex"/>
    <property type="evidence" value="ECO:0007669"/>
    <property type="project" value="TreeGrafter"/>
</dbReference>